<reference evidence="17 18" key="1">
    <citation type="journal article" date="2016" name="ISME J.">
        <title>Chasing the elusive Euryarchaeota class WSA2: genomes reveal a uniquely fastidious methyl-reducing methanogen.</title>
        <authorList>
            <person name="Nobu M.K."/>
            <person name="Narihiro T."/>
            <person name="Kuroda K."/>
            <person name="Mei R."/>
            <person name="Liu W.T."/>
        </authorList>
    </citation>
    <scope>NUCLEOTIDE SEQUENCE [LARGE SCALE GENOMIC DNA]</scope>
    <source>
        <strain evidence="17">U1lsi0528_Bin055</strain>
    </source>
</reference>
<evidence type="ECO:0000256" key="11">
    <source>
        <dbReference type="ARBA" id="ARBA00033766"/>
    </source>
</evidence>
<evidence type="ECO:0000256" key="9">
    <source>
        <dbReference type="ARBA" id="ARBA00023211"/>
    </source>
</evidence>
<evidence type="ECO:0000256" key="16">
    <source>
        <dbReference type="PIRSR" id="PIRSR601233-2"/>
    </source>
</evidence>
<evidence type="ECO:0000256" key="1">
    <source>
        <dbReference type="ARBA" id="ARBA00001936"/>
    </source>
</evidence>
<dbReference type="InterPro" id="IPR036025">
    <property type="entry name" value="RtcB-like_sf"/>
</dbReference>
<evidence type="ECO:0000256" key="12">
    <source>
        <dbReference type="ARBA" id="ARBA00045316"/>
    </source>
</evidence>
<dbReference type="GO" id="GO:0170057">
    <property type="term" value="F:RNA ligase (GTP) activity"/>
    <property type="evidence" value="ECO:0007669"/>
    <property type="project" value="UniProtKB-EC"/>
</dbReference>
<protein>
    <recommendedName>
        <fullName evidence="11">tRNA-splicing ligase RtcB</fullName>
        <ecNumber evidence="4">6.5.1.8</ecNumber>
    </recommendedName>
    <alternativeName>
        <fullName evidence="10">3'-phosphate/5'-hydroxy nucleic acid ligase</fullName>
    </alternativeName>
</protein>
<comment type="cofactor">
    <cofactor evidence="1">
        <name>Mn(2+)</name>
        <dbReference type="ChEBI" id="CHEBI:29035"/>
    </cofactor>
</comment>
<evidence type="ECO:0000256" key="3">
    <source>
        <dbReference type="ARBA" id="ARBA00011245"/>
    </source>
</evidence>
<feature type="binding site" evidence="16">
    <location>
        <position position="5"/>
    </location>
    <ligand>
        <name>GMP</name>
        <dbReference type="ChEBI" id="CHEBI:58115"/>
    </ligand>
</feature>
<dbReference type="PANTHER" id="PTHR11118">
    <property type="entry name" value="RNA-SPLICING LIGASE RTCB HOMOLOG"/>
    <property type="match status" value="1"/>
</dbReference>
<dbReference type="PANTHER" id="PTHR11118:SF1">
    <property type="entry name" value="RNA-SPLICING LIGASE RTCB HOMOLOG"/>
    <property type="match status" value="1"/>
</dbReference>
<dbReference type="Proteomes" id="UP000075398">
    <property type="component" value="Unassembled WGS sequence"/>
</dbReference>
<evidence type="ECO:0000256" key="5">
    <source>
        <dbReference type="ARBA" id="ARBA00022598"/>
    </source>
</evidence>
<keyword evidence="8 16" id="KW-0342">GTP-binding</keyword>
<dbReference type="GO" id="GO:0005525">
    <property type="term" value="F:GTP binding"/>
    <property type="evidence" value="ECO:0007669"/>
    <property type="project" value="UniProtKB-KW"/>
</dbReference>
<name>A0A150IJA4_9EURY</name>
<dbReference type="InterPro" id="IPR001233">
    <property type="entry name" value="RtcB"/>
</dbReference>
<dbReference type="STRING" id="1705564.APG08_01421"/>
<comment type="catalytic activity">
    <reaction evidence="14">
        <text>a 3'-end 2',3'-cyclophospho-ribonucleotide-RNA + a 5'-end dephospho-ribonucleoside-RNA + GTP + H2O = a ribonucleotidyl-ribonucleotide-RNA + GMP + diphosphate + H(+)</text>
        <dbReference type="Rhea" id="RHEA:68080"/>
        <dbReference type="Rhea" id="RHEA-COMP:10464"/>
        <dbReference type="Rhea" id="RHEA-COMP:13936"/>
        <dbReference type="Rhea" id="RHEA-COMP:17355"/>
        <dbReference type="ChEBI" id="CHEBI:15377"/>
        <dbReference type="ChEBI" id="CHEBI:15378"/>
        <dbReference type="ChEBI" id="CHEBI:33019"/>
        <dbReference type="ChEBI" id="CHEBI:37565"/>
        <dbReference type="ChEBI" id="CHEBI:58115"/>
        <dbReference type="ChEBI" id="CHEBI:83064"/>
        <dbReference type="ChEBI" id="CHEBI:138284"/>
        <dbReference type="ChEBI" id="CHEBI:173118"/>
        <dbReference type="EC" id="6.5.1.8"/>
    </reaction>
</comment>
<feature type="binding site" evidence="16">
    <location>
        <begin position="23"/>
        <end position="26"/>
    </location>
    <ligand>
        <name>GMP</name>
        <dbReference type="ChEBI" id="CHEBI:58115"/>
    </ligand>
</feature>
<dbReference type="PATRIC" id="fig|1705409.3.peg.2433"/>
<dbReference type="GO" id="GO:0046872">
    <property type="term" value="F:metal ion binding"/>
    <property type="evidence" value="ECO:0007669"/>
    <property type="project" value="UniProtKB-KW"/>
</dbReference>
<evidence type="ECO:0000256" key="6">
    <source>
        <dbReference type="ARBA" id="ARBA00022723"/>
    </source>
</evidence>
<gene>
    <name evidence="17" type="primary">rtcB</name>
    <name evidence="17" type="ORF">AMQ22_02242</name>
</gene>
<evidence type="ECO:0000313" key="17">
    <source>
        <dbReference type="EMBL" id="KYC45069.1"/>
    </source>
</evidence>
<evidence type="ECO:0000256" key="14">
    <source>
        <dbReference type="ARBA" id="ARBA00049514"/>
    </source>
</evidence>
<keyword evidence="9" id="KW-0464">Manganese</keyword>
<evidence type="ECO:0000256" key="8">
    <source>
        <dbReference type="ARBA" id="ARBA00023134"/>
    </source>
</evidence>
<dbReference type="EMBL" id="LNGC01000246">
    <property type="protein sequence ID" value="KYC45069.1"/>
    <property type="molecule type" value="Genomic_DNA"/>
</dbReference>
<dbReference type="EC" id="6.5.1.8" evidence="4"/>
<proteinExistence type="inferred from homology"/>
<accession>A0A150IJA4</accession>
<keyword evidence="7 16" id="KW-0547">Nucleotide-binding</keyword>
<keyword evidence="6" id="KW-0479">Metal-binding</keyword>
<dbReference type="GO" id="GO:0006396">
    <property type="term" value="P:RNA processing"/>
    <property type="evidence" value="ECO:0007669"/>
    <property type="project" value="InterPro"/>
</dbReference>
<comment type="caution">
    <text evidence="17">The sequence shown here is derived from an EMBL/GenBank/DDBJ whole genome shotgun (WGS) entry which is preliminary data.</text>
</comment>
<dbReference type="SUPFAM" id="SSF103365">
    <property type="entry name" value="Hypothetical protein PH1602"/>
    <property type="match status" value="1"/>
</dbReference>
<dbReference type="AlphaFoldDB" id="A0A150IJA4"/>
<comment type="function">
    <text evidence="12">Essential for tRNA splicing and maturation. Acts by directly joining spliced tRNA halves to mature-sized tRNAs. Joins RNA with 2',3'-cyclic-phosphate or 3'-phosphate ends to RNA with 5'-hydroxy ends.</text>
</comment>
<dbReference type="GO" id="GO:0003972">
    <property type="term" value="F:RNA ligase (ATP) activity"/>
    <property type="evidence" value="ECO:0007669"/>
    <property type="project" value="TreeGrafter"/>
</dbReference>
<evidence type="ECO:0000256" key="7">
    <source>
        <dbReference type="ARBA" id="ARBA00022741"/>
    </source>
</evidence>
<evidence type="ECO:0000256" key="10">
    <source>
        <dbReference type="ARBA" id="ARBA00030221"/>
    </source>
</evidence>
<evidence type="ECO:0000256" key="4">
    <source>
        <dbReference type="ARBA" id="ARBA00012726"/>
    </source>
</evidence>
<organism evidence="17 18">
    <name type="scientific">Candidatus Methanofastidiosum methylothiophilum</name>
    <dbReference type="NCBI Taxonomy" id="1705564"/>
    <lineage>
        <taxon>Archaea</taxon>
        <taxon>Methanobacteriati</taxon>
        <taxon>Methanobacteriota</taxon>
        <taxon>Stenosarchaea group</taxon>
        <taxon>Candidatus Methanofastidiosia</taxon>
        <taxon>Candidatus Methanofastidiosales</taxon>
        <taxon>Candidatus Methanofastidiosaceae</taxon>
        <taxon>Candidatus Methanofastidiosum</taxon>
    </lineage>
</organism>
<feature type="binding site" evidence="16">
    <location>
        <position position="99"/>
    </location>
    <ligand>
        <name>GMP</name>
        <dbReference type="ChEBI" id="CHEBI:58115"/>
    </ligand>
</feature>
<comment type="subunit">
    <text evidence="3">Monomer.</text>
</comment>
<comment type="catalytic activity">
    <reaction evidence="13">
        <text>a 3'-end 3'-phospho-ribonucleotide-RNA + a 5'-end dephospho-ribonucleoside-RNA + GTP = a ribonucleotidyl-ribonucleotide-RNA + GMP + diphosphate</text>
        <dbReference type="Rhea" id="RHEA:68076"/>
        <dbReference type="Rhea" id="RHEA-COMP:10463"/>
        <dbReference type="Rhea" id="RHEA-COMP:13936"/>
        <dbReference type="Rhea" id="RHEA-COMP:17355"/>
        <dbReference type="ChEBI" id="CHEBI:33019"/>
        <dbReference type="ChEBI" id="CHEBI:37565"/>
        <dbReference type="ChEBI" id="CHEBI:58115"/>
        <dbReference type="ChEBI" id="CHEBI:83062"/>
        <dbReference type="ChEBI" id="CHEBI:138284"/>
        <dbReference type="ChEBI" id="CHEBI:173118"/>
        <dbReference type="EC" id="6.5.1.8"/>
    </reaction>
</comment>
<evidence type="ECO:0000256" key="15">
    <source>
        <dbReference type="PIRSR" id="PIRSR601233-1"/>
    </source>
</evidence>
<sequence length="100" mass="10649">MGTASYIMVGIKSSSQTFGSTCHGAGRVLSRSAAIKKFRGEDIIKMLEKQNIYVKAASPKVVAEEAPDVYKDIHNVVDVCDKAGLAKKVAKLRPIGVAKG</sequence>
<evidence type="ECO:0000313" key="18">
    <source>
        <dbReference type="Proteomes" id="UP000075398"/>
    </source>
</evidence>
<dbReference type="Pfam" id="PF01139">
    <property type="entry name" value="RtcB"/>
    <property type="match status" value="1"/>
</dbReference>
<comment type="similarity">
    <text evidence="2">Belongs to the RtcB family.</text>
</comment>
<evidence type="ECO:0000256" key="2">
    <source>
        <dbReference type="ARBA" id="ARBA00008071"/>
    </source>
</evidence>
<feature type="active site" description="GMP-histidine intermediate" evidence="15">
    <location>
        <position position="23"/>
    </location>
</feature>
<evidence type="ECO:0000256" key="13">
    <source>
        <dbReference type="ARBA" id="ARBA00047746"/>
    </source>
</evidence>
<dbReference type="Gene3D" id="3.90.1860.10">
    <property type="entry name" value="tRNA-splicing ligase RtcB"/>
    <property type="match status" value="1"/>
</dbReference>
<keyword evidence="5 17" id="KW-0436">Ligase</keyword>